<reference evidence="4" key="2">
    <citation type="submission" date="2016-04" db="EMBL/GenBank/DDBJ databases">
        <title>First Complete Genome Sequence of a Subdivision 6 Acidobacterium.</title>
        <authorList>
            <person name="Huang S."/>
            <person name="Vieira S."/>
            <person name="Bunk B."/>
            <person name="Riedel T."/>
            <person name="Sproeer C."/>
            <person name="Overmann J."/>
        </authorList>
    </citation>
    <scope>NUCLEOTIDE SEQUENCE [LARGE SCALE GENOMIC DNA]</scope>
    <source>
        <strain evidence="4">DSM 100886 HEG_-6_39</strain>
    </source>
</reference>
<dbReference type="InterPro" id="IPR050491">
    <property type="entry name" value="AmpC-like"/>
</dbReference>
<protein>
    <submittedName>
        <fullName evidence="3">Penicillin-binding protein E</fullName>
    </submittedName>
</protein>
<evidence type="ECO:0000256" key="1">
    <source>
        <dbReference type="SAM" id="SignalP"/>
    </source>
</evidence>
<name>A0A143PGY2_LUTPR</name>
<evidence type="ECO:0000259" key="2">
    <source>
        <dbReference type="Pfam" id="PF00144"/>
    </source>
</evidence>
<evidence type="ECO:0000313" key="4">
    <source>
        <dbReference type="Proteomes" id="UP000076079"/>
    </source>
</evidence>
<accession>A0A143PGY2</accession>
<dbReference type="STRING" id="1855912.LuPra_00188"/>
<dbReference type="PROSITE" id="PS51257">
    <property type="entry name" value="PROKAR_LIPOPROTEIN"/>
    <property type="match status" value="1"/>
</dbReference>
<dbReference type="EMBL" id="CP015136">
    <property type="protein sequence ID" value="AMY07024.1"/>
    <property type="molecule type" value="Genomic_DNA"/>
</dbReference>
<dbReference type="KEGG" id="abac:LuPra_00188"/>
<dbReference type="OrthoDB" id="9797709at2"/>
<keyword evidence="4" id="KW-1185">Reference proteome</keyword>
<dbReference type="PANTHER" id="PTHR46825">
    <property type="entry name" value="D-ALANYL-D-ALANINE-CARBOXYPEPTIDASE/ENDOPEPTIDASE AMPH"/>
    <property type="match status" value="1"/>
</dbReference>
<dbReference type="Gene3D" id="3.40.710.10">
    <property type="entry name" value="DD-peptidase/beta-lactamase superfamily"/>
    <property type="match status" value="1"/>
</dbReference>
<organism evidence="3 4">
    <name type="scientific">Luteitalea pratensis</name>
    <dbReference type="NCBI Taxonomy" id="1855912"/>
    <lineage>
        <taxon>Bacteria</taxon>
        <taxon>Pseudomonadati</taxon>
        <taxon>Acidobacteriota</taxon>
        <taxon>Vicinamibacteria</taxon>
        <taxon>Vicinamibacterales</taxon>
        <taxon>Vicinamibacteraceae</taxon>
        <taxon>Luteitalea</taxon>
    </lineage>
</organism>
<keyword evidence="1" id="KW-0732">Signal</keyword>
<dbReference type="Proteomes" id="UP000076079">
    <property type="component" value="Chromosome"/>
</dbReference>
<reference evidence="3 4" key="1">
    <citation type="journal article" date="2016" name="Genome Announc.">
        <title>First Complete Genome Sequence of a Subdivision 6 Acidobacterium Strain.</title>
        <authorList>
            <person name="Huang S."/>
            <person name="Vieira S."/>
            <person name="Bunk B."/>
            <person name="Riedel T."/>
            <person name="Sproer C."/>
            <person name="Overmann J."/>
        </authorList>
    </citation>
    <scope>NUCLEOTIDE SEQUENCE [LARGE SCALE GENOMIC DNA]</scope>
    <source>
        <strain evidence="4">DSM 100886 HEG_-6_39</strain>
    </source>
</reference>
<gene>
    <name evidence="3" type="primary">pbpE_2</name>
    <name evidence="3" type="ORF">LuPra_00188</name>
</gene>
<sequence length="439" mass="47287" precursor="true">MRGCAFAAMAVLGLAACAGPGSDLERETRALLERKSWPATSVLVLEGNTFRLNLGHRTPQGHDPQDLVYPLGSISKMFTAAALHRLAERGEVDLQAPVAQYLADWPPAWHAVRVHQLLGHTSGVPDFWFVPQAAKLVAVPAARAADLARVMAREPLQFDPGSRFSYSNTAYQAAARIVEQIAAVSYDVYLTREFFTPLGMASMHHCRGSSEEVNGHVLRGGTVEAIAPENYETARGDGGLCGSARDLARWFRAMAGGSLTRAPAWQAYTSPQRLTDGTVVPYGHGISLRPLADHRKLGHHGAMTGHTGMVAWYPERDLVIVVLTSIGGVSADAVEQAIAAMLLDVDTPRPLDGNPPAVHAGRFDVGPFVLEVRRRNGALEVVSPPPGPNGHLVRVGPAIYALDGDPWGVALHMDCAGEQCPRMRLHMAGMEWPGRRVDP</sequence>
<dbReference type="Pfam" id="PF00144">
    <property type="entry name" value="Beta-lactamase"/>
    <property type="match status" value="1"/>
</dbReference>
<evidence type="ECO:0000313" key="3">
    <source>
        <dbReference type="EMBL" id="AMY07024.1"/>
    </source>
</evidence>
<feature type="chain" id="PRO_5007511310" evidence="1">
    <location>
        <begin position="19"/>
        <end position="439"/>
    </location>
</feature>
<feature type="domain" description="Beta-lactamase-related" evidence="2">
    <location>
        <begin position="26"/>
        <end position="339"/>
    </location>
</feature>
<dbReference type="InterPro" id="IPR012338">
    <property type="entry name" value="Beta-lactam/transpept-like"/>
</dbReference>
<dbReference type="SUPFAM" id="SSF56601">
    <property type="entry name" value="beta-lactamase/transpeptidase-like"/>
    <property type="match status" value="1"/>
</dbReference>
<dbReference type="RefSeq" id="WP_157898592.1">
    <property type="nucleotide sequence ID" value="NZ_CP015136.1"/>
</dbReference>
<feature type="signal peptide" evidence="1">
    <location>
        <begin position="1"/>
        <end position="18"/>
    </location>
</feature>
<dbReference type="AlphaFoldDB" id="A0A143PGY2"/>
<dbReference type="InterPro" id="IPR001466">
    <property type="entry name" value="Beta-lactam-related"/>
</dbReference>
<proteinExistence type="predicted"/>
<dbReference type="PANTHER" id="PTHR46825:SF9">
    <property type="entry name" value="BETA-LACTAMASE-RELATED DOMAIN-CONTAINING PROTEIN"/>
    <property type="match status" value="1"/>
</dbReference>